<keyword evidence="1" id="KW-0472">Membrane</keyword>
<keyword evidence="1" id="KW-1133">Transmembrane helix</keyword>
<comment type="caution">
    <text evidence="2">The sequence shown here is derived from an EMBL/GenBank/DDBJ whole genome shotgun (WGS) entry which is preliminary data.</text>
</comment>
<feature type="transmembrane region" description="Helical" evidence="1">
    <location>
        <begin position="7"/>
        <end position="26"/>
    </location>
</feature>
<evidence type="ECO:0000313" key="2">
    <source>
        <dbReference type="EMBL" id="MFC4634702.1"/>
    </source>
</evidence>
<keyword evidence="3" id="KW-1185">Reference proteome</keyword>
<evidence type="ECO:0000256" key="1">
    <source>
        <dbReference type="SAM" id="Phobius"/>
    </source>
</evidence>
<feature type="transmembrane region" description="Helical" evidence="1">
    <location>
        <begin position="130"/>
        <end position="147"/>
    </location>
</feature>
<feature type="transmembrane region" description="Helical" evidence="1">
    <location>
        <begin position="81"/>
        <end position="99"/>
    </location>
</feature>
<dbReference type="RefSeq" id="WP_379979219.1">
    <property type="nucleotide sequence ID" value="NZ_JBHSFV010000007.1"/>
</dbReference>
<feature type="transmembrane region" description="Helical" evidence="1">
    <location>
        <begin position="153"/>
        <end position="172"/>
    </location>
</feature>
<accession>A0ABV9HWX8</accession>
<gene>
    <name evidence="2" type="ORF">ACFO3O_12335</name>
</gene>
<feature type="transmembrane region" description="Helical" evidence="1">
    <location>
        <begin position="38"/>
        <end position="60"/>
    </location>
</feature>
<reference evidence="3" key="1">
    <citation type="journal article" date="2019" name="Int. J. Syst. Evol. Microbiol.">
        <title>The Global Catalogue of Microorganisms (GCM) 10K type strain sequencing project: providing services to taxonomists for standard genome sequencing and annotation.</title>
        <authorList>
            <consortium name="The Broad Institute Genomics Platform"/>
            <consortium name="The Broad Institute Genome Sequencing Center for Infectious Disease"/>
            <person name="Wu L."/>
            <person name="Ma J."/>
        </authorList>
    </citation>
    <scope>NUCLEOTIDE SEQUENCE [LARGE SCALE GENOMIC DNA]</scope>
    <source>
        <strain evidence="3">YJ-61-S</strain>
    </source>
</reference>
<protein>
    <recommendedName>
        <fullName evidence="4">Transmembrane protein</fullName>
    </recommendedName>
</protein>
<proteinExistence type="predicted"/>
<evidence type="ECO:0008006" key="4">
    <source>
        <dbReference type="Google" id="ProtNLM"/>
    </source>
</evidence>
<evidence type="ECO:0000313" key="3">
    <source>
        <dbReference type="Proteomes" id="UP001596043"/>
    </source>
</evidence>
<sequence length="201" mass="22900">MKYIIRSLSYIFHPLFMPIAGVLLYFQISPRFFNSSFLFSKVFATVIMTVIIPILSYFMLKNLNLVTEIHLKKVKERRYPLLMQLLFTLLLLKIVFKGYEIPEVYFFFVGILGSSLAALILVFAKFKASLHMIGISGLLTFIIGLSIHFNQNLLLLIALLVIGCGGTATSRLDAKAHTYIELIIGFFVGALPQLMSFKYWL</sequence>
<keyword evidence="1" id="KW-0812">Transmembrane</keyword>
<organism evidence="2 3">
    <name type="scientific">Dokdonia ponticola</name>
    <dbReference type="NCBI Taxonomy" id="2041041"/>
    <lineage>
        <taxon>Bacteria</taxon>
        <taxon>Pseudomonadati</taxon>
        <taxon>Bacteroidota</taxon>
        <taxon>Flavobacteriia</taxon>
        <taxon>Flavobacteriales</taxon>
        <taxon>Flavobacteriaceae</taxon>
        <taxon>Dokdonia</taxon>
    </lineage>
</organism>
<feature type="transmembrane region" description="Helical" evidence="1">
    <location>
        <begin position="105"/>
        <end position="123"/>
    </location>
</feature>
<dbReference type="EMBL" id="JBHSFV010000007">
    <property type="protein sequence ID" value="MFC4634702.1"/>
    <property type="molecule type" value="Genomic_DNA"/>
</dbReference>
<dbReference type="Proteomes" id="UP001596043">
    <property type="component" value="Unassembled WGS sequence"/>
</dbReference>
<feature type="transmembrane region" description="Helical" evidence="1">
    <location>
        <begin position="179"/>
        <end position="200"/>
    </location>
</feature>
<name>A0ABV9HWX8_9FLAO</name>